<dbReference type="EMBL" id="JAGDFM010000091">
    <property type="protein sequence ID" value="KAG7386852.1"/>
    <property type="molecule type" value="Genomic_DNA"/>
</dbReference>
<evidence type="ECO:0000313" key="2">
    <source>
        <dbReference type="EMBL" id="KAG7386852.1"/>
    </source>
</evidence>
<dbReference type="PANTHER" id="PTHR11999:SF70">
    <property type="entry name" value="MIP05841P"/>
    <property type="match status" value="1"/>
</dbReference>
<evidence type="ECO:0000313" key="3">
    <source>
        <dbReference type="Proteomes" id="UP000694044"/>
    </source>
</evidence>
<comment type="caution">
    <text evidence="2">The sequence shown here is derived from an EMBL/GenBank/DDBJ whole genome shotgun (WGS) entry which is preliminary data.</text>
</comment>
<keyword evidence="1" id="KW-0456">Lyase</keyword>
<dbReference type="OrthoDB" id="639767at2759"/>
<protein>
    <submittedName>
        <fullName evidence="2">Uncharacterized protein</fullName>
    </submittedName>
</protein>
<keyword evidence="3" id="KW-1185">Reference proteome</keyword>
<sequence>MRVVPQSRHRHNYPDTDWRLMIHRPVAETGRSRALKLWFTVHAPSFRSNWASRAHSPLRCAGKQTEELLEKDGCFWVFKLFVRAHVGLVCFYVALGGRELNEALLRRVNESGKAFLIHSLTEVIHENPKWQRAATV</sequence>
<dbReference type="GO" id="GO:0005737">
    <property type="term" value="C:cytoplasm"/>
    <property type="evidence" value="ECO:0007669"/>
    <property type="project" value="TreeGrafter"/>
</dbReference>
<dbReference type="AlphaFoldDB" id="A0A8T1VZB3"/>
<proteinExistence type="predicted"/>
<dbReference type="InterPro" id="IPR010977">
    <property type="entry name" value="Aromatic_deC"/>
</dbReference>
<name>A0A8T1VZB3_9STRA</name>
<reference evidence="2" key="1">
    <citation type="submission" date="2021-02" db="EMBL/GenBank/DDBJ databases">
        <authorList>
            <person name="Palmer J.M."/>
        </authorList>
    </citation>
    <scope>NUCLEOTIDE SEQUENCE</scope>
    <source>
        <strain evidence="2">SCRP734</strain>
    </source>
</reference>
<keyword evidence="1" id="KW-0210">Decarboxylase</keyword>
<organism evidence="2 3">
    <name type="scientific">Phytophthora pseudosyringae</name>
    <dbReference type="NCBI Taxonomy" id="221518"/>
    <lineage>
        <taxon>Eukaryota</taxon>
        <taxon>Sar</taxon>
        <taxon>Stramenopiles</taxon>
        <taxon>Oomycota</taxon>
        <taxon>Peronosporomycetes</taxon>
        <taxon>Peronosporales</taxon>
        <taxon>Peronosporaceae</taxon>
        <taxon>Phytophthora</taxon>
    </lineage>
</organism>
<evidence type="ECO:0000256" key="1">
    <source>
        <dbReference type="ARBA" id="ARBA00022793"/>
    </source>
</evidence>
<dbReference type="Proteomes" id="UP000694044">
    <property type="component" value="Unassembled WGS sequence"/>
</dbReference>
<dbReference type="GO" id="GO:0016831">
    <property type="term" value="F:carboxy-lyase activity"/>
    <property type="evidence" value="ECO:0007669"/>
    <property type="project" value="UniProtKB-KW"/>
</dbReference>
<gene>
    <name evidence="2" type="ORF">PHYPSEUDO_015162</name>
</gene>
<dbReference type="PANTHER" id="PTHR11999">
    <property type="entry name" value="GROUP II PYRIDOXAL-5-PHOSPHATE DECARBOXYLASE"/>
    <property type="match status" value="1"/>
</dbReference>
<accession>A0A8T1VZB3</accession>